<proteinExistence type="predicted"/>
<reference evidence="12 13" key="1">
    <citation type="journal article" date="2018" name="Front. Plant Sci.">
        <title>Red Clover (Trifolium pratense) and Zigzag Clover (T. medium) - A Picture of Genomic Similarities and Differences.</title>
        <authorList>
            <person name="Dluhosova J."/>
            <person name="Istvanek J."/>
            <person name="Nedelnik J."/>
            <person name="Repkova J."/>
        </authorList>
    </citation>
    <scope>NUCLEOTIDE SEQUENCE [LARGE SCALE GENOMIC DNA]</scope>
    <source>
        <strain evidence="13">cv. 10/8</strain>
        <tissue evidence="12">Leaf</tissue>
    </source>
</reference>
<keyword evidence="12" id="KW-0418">Kinase</keyword>
<protein>
    <submittedName>
        <fullName evidence="12">Putative receptor protein kinase TMK1-like</fullName>
    </submittedName>
</protein>
<evidence type="ECO:0000256" key="5">
    <source>
        <dbReference type="ARBA" id="ARBA00022737"/>
    </source>
</evidence>
<keyword evidence="13" id="KW-1185">Reference proteome</keyword>
<dbReference type="InterPro" id="IPR000719">
    <property type="entry name" value="Prot_kinase_dom"/>
</dbReference>
<dbReference type="EMBL" id="LXQA010406808">
    <property type="protein sequence ID" value="MCI49785.1"/>
    <property type="molecule type" value="Genomic_DNA"/>
</dbReference>
<dbReference type="AlphaFoldDB" id="A0A392SP39"/>
<comment type="caution">
    <text evidence="12">The sequence shown here is derived from an EMBL/GenBank/DDBJ whole genome shotgun (WGS) entry which is preliminary data.</text>
</comment>
<comment type="subcellular location">
    <subcellularLocation>
        <location evidence="1">Membrane</location>
        <topology evidence="1">Single-pass membrane protein</topology>
    </subcellularLocation>
</comment>
<evidence type="ECO:0000313" key="13">
    <source>
        <dbReference type="Proteomes" id="UP000265520"/>
    </source>
</evidence>
<keyword evidence="4" id="KW-0732">Signal</keyword>
<dbReference type="PANTHER" id="PTHR47986">
    <property type="entry name" value="OSJNBA0070M12.3 PROTEIN"/>
    <property type="match status" value="1"/>
</dbReference>
<evidence type="ECO:0000256" key="3">
    <source>
        <dbReference type="ARBA" id="ARBA00022692"/>
    </source>
</evidence>
<evidence type="ECO:0000313" key="12">
    <source>
        <dbReference type="EMBL" id="MCI49785.1"/>
    </source>
</evidence>
<dbReference type="PANTHER" id="PTHR47986:SF1">
    <property type="entry name" value="OS04G0685900 PROTEIN"/>
    <property type="match status" value="1"/>
</dbReference>
<keyword evidence="2" id="KW-0433">Leucine-rich repeat</keyword>
<evidence type="ECO:0000256" key="1">
    <source>
        <dbReference type="ARBA" id="ARBA00004167"/>
    </source>
</evidence>
<evidence type="ECO:0000256" key="10">
    <source>
        <dbReference type="PROSITE-ProRule" id="PRU10141"/>
    </source>
</evidence>
<dbReference type="GO" id="GO:0005524">
    <property type="term" value="F:ATP binding"/>
    <property type="evidence" value="ECO:0007669"/>
    <property type="project" value="UniProtKB-UniRule"/>
</dbReference>
<keyword evidence="8 12" id="KW-0675">Receptor</keyword>
<dbReference type="Pfam" id="PF07714">
    <property type="entry name" value="PK_Tyr_Ser-Thr"/>
    <property type="match status" value="1"/>
</dbReference>
<keyword evidence="7" id="KW-0472">Membrane</keyword>
<dbReference type="SUPFAM" id="SSF56112">
    <property type="entry name" value="Protein kinase-like (PK-like)"/>
    <property type="match status" value="1"/>
</dbReference>
<keyword evidence="3" id="KW-0812">Transmembrane</keyword>
<dbReference type="InterPro" id="IPR001245">
    <property type="entry name" value="Ser-Thr/Tyr_kinase_cat_dom"/>
</dbReference>
<evidence type="ECO:0000256" key="7">
    <source>
        <dbReference type="ARBA" id="ARBA00023136"/>
    </source>
</evidence>
<dbReference type="Gene3D" id="3.30.200.20">
    <property type="entry name" value="Phosphorylase Kinase, domain 1"/>
    <property type="match status" value="1"/>
</dbReference>
<evidence type="ECO:0000256" key="6">
    <source>
        <dbReference type="ARBA" id="ARBA00022989"/>
    </source>
</evidence>
<keyword evidence="10" id="KW-0067">ATP-binding</keyword>
<evidence type="ECO:0000256" key="8">
    <source>
        <dbReference type="ARBA" id="ARBA00023170"/>
    </source>
</evidence>
<dbReference type="PROSITE" id="PS50011">
    <property type="entry name" value="PROTEIN_KINASE_DOM"/>
    <property type="match status" value="1"/>
</dbReference>
<sequence>MLISIEALRSMTNNFSEENKIGQGDSGTVYKGELPNSITIAVKRIKSGAIVGRAVSEFEAEMAVMRTARHRNLVLLI</sequence>
<evidence type="ECO:0000256" key="9">
    <source>
        <dbReference type="ARBA" id="ARBA00023180"/>
    </source>
</evidence>
<dbReference type="PROSITE" id="PS00107">
    <property type="entry name" value="PROTEIN_KINASE_ATP"/>
    <property type="match status" value="1"/>
</dbReference>
<accession>A0A392SP39</accession>
<name>A0A392SP39_9FABA</name>
<keyword evidence="5" id="KW-0677">Repeat</keyword>
<feature type="non-terminal residue" evidence="12">
    <location>
        <position position="77"/>
    </location>
</feature>
<keyword evidence="10" id="KW-0547">Nucleotide-binding</keyword>
<keyword evidence="6" id="KW-1133">Transmembrane helix</keyword>
<dbReference type="InterPro" id="IPR017441">
    <property type="entry name" value="Protein_kinase_ATP_BS"/>
</dbReference>
<evidence type="ECO:0000256" key="2">
    <source>
        <dbReference type="ARBA" id="ARBA00022614"/>
    </source>
</evidence>
<organism evidence="12 13">
    <name type="scientific">Trifolium medium</name>
    <dbReference type="NCBI Taxonomy" id="97028"/>
    <lineage>
        <taxon>Eukaryota</taxon>
        <taxon>Viridiplantae</taxon>
        <taxon>Streptophyta</taxon>
        <taxon>Embryophyta</taxon>
        <taxon>Tracheophyta</taxon>
        <taxon>Spermatophyta</taxon>
        <taxon>Magnoliopsida</taxon>
        <taxon>eudicotyledons</taxon>
        <taxon>Gunneridae</taxon>
        <taxon>Pentapetalae</taxon>
        <taxon>rosids</taxon>
        <taxon>fabids</taxon>
        <taxon>Fabales</taxon>
        <taxon>Fabaceae</taxon>
        <taxon>Papilionoideae</taxon>
        <taxon>50 kb inversion clade</taxon>
        <taxon>NPAAA clade</taxon>
        <taxon>Hologalegina</taxon>
        <taxon>IRL clade</taxon>
        <taxon>Trifolieae</taxon>
        <taxon>Trifolium</taxon>
    </lineage>
</organism>
<evidence type="ECO:0000256" key="4">
    <source>
        <dbReference type="ARBA" id="ARBA00022729"/>
    </source>
</evidence>
<keyword evidence="12" id="KW-0808">Transferase</keyword>
<dbReference type="InterPro" id="IPR011009">
    <property type="entry name" value="Kinase-like_dom_sf"/>
</dbReference>
<feature type="domain" description="Protein kinase" evidence="11">
    <location>
        <begin position="15"/>
        <end position="77"/>
    </location>
</feature>
<evidence type="ECO:0000259" key="11">
    <source>
        <dbReference type="PROSITE" id="PS50011"/>
    </source>
</evidence>
<feature type="binding site" evidence="10">
    <location>
        <position position="43"/>
    </location>
    <ligand>
        <name>ATP</name>
        <dbReference type="ChEBI" id="CHEBI:30616"/>
    </ligand>
</feature>
<dbReference type="GO" id="GO:0016020">
    <property type="term" value="C:membrane"/>
    <property type="evidence" value="ECO:0007669"/>
    <property type="project" value="UniProtKB-SubCell"/>
</dbReference>
<keyword evidence="9" id="KW-0325">Glycoprotein</keyword>
<dbReference type="InterPro" id="IPR052422">
    <property type="entry name" value="Auxin_Ser/Thr_Kinase"/>
</dbReference>
<dbReference type="GO" id="GO:0004672">
    <property type="term" value="F:protein kinase activity"/>
    <property type="evidence" value="ECO:0007669"/>
    <property type="project" value="InterPro"/>
</dbReference>
<dbReference type="Proteomes" id="UP000265520">
    <property type="component" value="Unassembled WGS sequence"/>
</dbReference>